<proteinExistence type="predicted"/>
<dbReference type="KEGG" id="rhl:LPU83_3865"/>
<protein>
    <submittedName>
        <fullName evidence="1">Uncharacterized protein</fullName>
    </submittedName>
</protein>
<gene>
    <name evidence="1" type="ORF">LPU83_3865</name>
</gene>
<evidence type="ECO:0000313" key="2">
    <source>
        <dbReference type="Proteomes" id="UP000019443"/>
    </source>
</evidence>
<dbReference type="HOGENOM" id="CLU_3188231_0_0_5"/>
<dbReference type="Proteomes" id="UP000019443">
    <property type="component" value="Chromosome"/>
</dbReference>
<evidence type="ECO:0000313" key="1">
    <source>
        <dbReference type="EMBL" id="CDM59501.1"/>
    </source>
</evidence>
<name>W6RZ15_9HYPH</name>
<dbReference type="EMBL" id="HG916852">
    <property type="protein sequence ID" value="CDM59501.1"/>
    <property type="molecule type" value="Genomic_DNA"/>
</dbReference>
<dbReference type="PATRIC" id="fig|348824.6.peg.4150"/>
<keyword evidence="2" id="KW-1185">Reference proteome</keyword>
<accession>W6RZ15</accession>
<dbReference type="AlphaFoldDB" id="W6RZ15"/>
<reference evidence="1" key="1">
    <citation type="submission" date="2013-11" db="EMBL/GenBank/DDBJ databases">
        <title>Draft genome sequence of the broad-host-range Rhizobium sp. LPU83 strain, a member of the low-genetic diversity Oregon-like Rhizobium sp. group.</title>
        <authorList>
            <person name="Wibberg D."/>
            <person name="Puehler A."/>
            <person name="Schlueter A."/>
        </authorList>
    </citation>
    <scope>NUCLEOTIDE SEQUENCE [LARGE SCALE GENOMIC DNA]</scope>
    <source>
        <strain evidence="1">LPU83</strain>
    </source>
</reference>
<organism evidence="1 2">
    <name type="scientific">Rhizobium favelukesii</name>
    <dbReference type="NCBI Taxonomy" id="348824"/>
    <lineage>
        <taxon>Bacteria</taxon>
        <taxon>Pseudomonadati</taxon>
        <taxon>Pseudomonadota</taxon>
        <taxon>Alphaproteobacteria</taxon>
        <taxon>Hyphomicrobiales</taxon>
        <taxon>Rhizobiaceae</taxon>
        <taxon>Rhizobium/Agrobacterium group</taxon>
        <taxon>Rhizobium</taxon>
    </lineage>
</organism>
<sequence>MTASYIYVQKMPVGYPPNLVVSRWLGYAEPPHDQEYLSAPKLCHAA</sequence>